<feature type="transmembrane region" description="Helical" evidence="1">
    <location>
        <begin position="264"/>
        <end position="282"/>
    </location>
</feature>
<feature type="transmembrane region" description="Helical" evidence="1">
    <location>
        <begin position="89"/>
        <end position="109"/>
    </location>
</feature>
<dbReference type="GO" id="GO:0005886">
    <property type="term" value="C:plasma membrane"/>
    <property type="evidence" value="ECO:0007669"/>
    <property type="project" value="TreeGrafter"/>
</dbReference>
<reference evidence="2 3" key="1">
    <citation type="submission" date="2015-11" db="EMBL/GenBank/DDBJ databases">
        <title>Genome sequences of Lysobacter enzymogenes strain C3 and Lysobacter antibioticus ATCC 29479.</title>
        <authorList>
            <person name="Kobayashi D.Y."/>
        </authorList>
    </citation>
    <scope>NUCLEOTIDE SEQUENCE [LARGE SCALE GENOMIC DNA]</scope>
    <source>
        <strain evidence="2 3">C3</strain>
    </source>
</reference>
<protein>
    <recommendedName>
        <fullName evidence="4">DUF417 family protein</fullName>
    </recommendedName>
</protein>
<feature type="transmembrane region" description="Helical" evidence="1">
    <location>
        <begin position="121"/>
        <end position="141"/>
    </location>
</feature>
<keyword evidence="1" id="KW-0472">Membrane</keyword>
<feature type="transmembrane region" description="Helical" evidence="1">
    <location>
        <begin position="230"/>
        <end position="252"/>
    </location>
</feature>
<dbReference type="PANTHER" id="PTHR40106">
    <property type="entry name" value="INNER MEMBRANE PROTEIN RCLC"/>
    <property type="match status" value="1"/>
</dbReference>
<gene>
    <name evidence="2" type="ORF">GLE_4524</name>
</gene>
<feature type="transmembrane region" description="Helical" evidence="1">
    <location>
        <begin position="153"/>
        <end position="170"/>
    </location>
</feature>
<dbReference type="PATRIC" id="fig|69.6.peg.4460"/>
<dbReference type="STRING" id="69.GLE_4524"/>
<dbReference type="Proteomes" id="UP000061569">
    <property type="component" value="Chromosome"/>
</dbReference>
<keyword evidence="1" id="KW-1133">Transmembrane helix</keyword>
<feature type="transmembrane region" description="Helical" evidence="1">
    <location>
        <begin position="21"/>
        <end position="45"/>
    </location>
</feature>
<evidence type="ECO:0000313" key="2">
    <source>
        <dbReference type="EMBL" id="ALN59865.1"/>
    </source>
</evidence>
<evidence type="ECO:0000313" key="3">
    <source>
        <dbReference type="Proteomes" id="UP000061569"/>
    </source>
</evidence>
<feature type="transmembrane region" description="Helical" evidence="1">
    <location>
        <begin position="203"/>
        <end position="223"/>
    </location>
</feature>
<evidence type="ECO:0008006" key="4">
    <source>
        <dbReference type="Google" id="ProtNLM"/>
    </source>
</evidence>
<dbReference type="GO" id="GO:1901530">
    <property type="term" value="P:response to hypochlorite"/>
    <property type="evidence" value="ECO:0007669"/>
    <property type="project" value="TreeGrafter"/>
</dbReference>
<keyword evidence="1" id="KW-0812">Transmembrane</keyword>
<feature type="transmembrane region" description="Helical" evidence="1">
    <location>
        <begin position="57"/>
        <end position="77"/>
    </location>
</feature>
<dbReference type="EMBL" id="CP013140">
    <property type="protein sequence ID" value="ALN59865.1"/>
    <property type="molecule type" value="Genomic_DNA"/>
</dbReference>
<proteinExistence type="predicted"/>
<dbReference type="KEGG" id="lez:GLE_4524"/>
<sequence>MHCAMQRAPMARVWEVSARVLGLWMLWFGAMRALDFEIAALAQFLNASGLAGLASQAAWLSPALGALECAIGAALLLAPAGRWRRGAALAAMAFWGAGLLGLLSPAAWIHQPPYDGFPVIGSGQTLLKHLGIAGLALGVFAHERGCARGGARALWTLWAGQMLVLVWIGLMKFTQVEAEGVAGLMRSSPLFSWLYGPLDVQGASNLIGAVELATAASIALWPWRPRLARWGLWAAVATYLLTNSFLFTLPGWQPDYGAPFVGGTGQFLLKDLLLLLGALALLRAGATERRGGSAGAAPAP</sequence>
<accession>A0A0S2DN79</accession>
<name>A0A0S2DN79_LYSEN</name>
<dbReference type="PANTHER" id="PTHR40106:SF1">
    <property type="entry name" value="INNER MEMBRANE PROTEIN RCLC"/>
    <property type="match status" value="1"/>
</dbReference>
<dbReference type="AlphaFoldDB" id="A0A0S2DN79"/>
<dbReference type="InterPro" id="IPR007339">
    <property type="entry name" value="RclC-like"/>
</dbReference>
<organism evidence="2 3">
    <name type="scientific">Lysobacter enzymogenes</name>
    <dbReference type="NCBI Taxonomy" id="69"/>
    <lineage>
        <taxon>Bacteria</taxon>
        <taxon>Pseudomonadati</taxon>
        <taxon>Pseudomonadota</taxon>
        <taxon>Gammaproteobacteria</taxon>
        <taxon>Lysobacterales</taxon>
        <taxon>Lysobacteraceae</taxon>
        <taxon>Lysobacter</taxon>
    </lineage>
</organism>
<evidence type="ECO:0000256" key="1">
    <source>
        <dbReference type="SAM" id="Phobius"/>
    </source>
</evidence>
<dbReference type="Pfam" id="PF04224">
    <property type="entry name" value="DUF417"/>
    <property type="match status" value="1"/>
</dbReference>